<dbReference type="EMBL" id="JAGIKX010000011">
    <property type="protein sequence ID" value="MBP2257606.1"/>
    <property type="molecule type" value="Genomic_DNA"/>
</dbReference>
<name>A0ABS4S7Y6_9BACI</name>
<dbReference type="RefSeq" id="WP_226371065.1">
    <property type="nucleotide sequence ID" value="NZ_JAGIKX010000011.1"/>
</dbReference>
<sequence length="326" mass="35643">MLYLDEHAINKAVSMKEIIDGIDQAYMIYEDETFHMPTRFQVSESGNTLLLMPCFTEEYITTKLVTVYPNNKWIHQPTIEGLVVLNCNQTGKVKALMDGAYLTGLRTGAVGGSAVRHLAKQDASTLTIIGTGVQGFYQAIAACEERPINKIIVYNRTQGEKVASFIDRLKAAIAPGITICAAKSAEKAVSQAEIVITATTSSEPVLPDKKALLKGKLVIGVGSFQPDMREFPKALYNLASTIIVDTHDAIEESGDIAEPLKKGWIQEKDVQTLSTLIRKQTELPHHKDEAIIFKTTGMALFDAVVAAVIYQAAIQKSEGTWLDGNL</sequence>
<dbReference type="Pfam" id="PF02423">
    <property type="entry name" value="OCD_Mu_crystall"/>
    <property type="match status" value="1"/>
</dbReference>
<organism evidence="1 2">
    <name type="scientific">Virgibacillus alimentarius</name>
    <dbReference type="NCBI Taxonomy" id="698769"/>
    <lineage>
        <taxon>Bacteria</taxon>
        <taxon>Bacillati</taxon>
        <taxon>Bacillota</taxon>
        <taxon>Bacilli</taxon>
        <taxon>Bacillales</taxon>
        <taxon>Bacillaceae</taxon>
        <taxon>Virgibacillus</taxon>
    </lineage>
</organism>
<protein>
    <submittedName>
        <fullName evidence="1">Ornithine cyclodeaminase</fullName>
        <ecNumber evidence="1">4.3.1.12</ecNumber>
    </submittedName>
</protein>
<comment type="caution">
    <text evidence="1">The sequence shown here is derived from an EMBL/GenBank/DDBJ whole genome shotgun (WGS) entry which is preliminary data.</text>
</comment>
<proteinExistence type="predicted"/>
<dbReference type="GO" id="GO:0008473">
    <property type="term" value="F:ornithine cyclodeaminase activity"/>
    <property type="evidence" value="ECO:0007669"/>
    <property type="project" value="UniProtKB-EC"/>
</dbReference>
<dbReference type="SUPFAM" id="SSF51735">
    <property type="entry name" value="NAD(P)-binding Rossmann-fold domains"/>
    <property type="match status" value="1"/>
</dbReference>
<dbReference type="Proteomes" id="UP001519294">
    <property type="component" value="Unassembled WGS sequence"/>
</dbReference>
<dbReference type="InterPro" id="IPR023401">
    <property type="entry name" value="ODC_N"/>
</dbReference>
<keyword evidence="1" id="KW-0456">Lyase</keyword>
<evidence type="ECO:0000313" key="1">
    <source>
        <dbReference type="EMBL" id="MBP2257606.1"/>
    </source>
</evidence>
<dbReference type="InterPro" id="IPR036291">
    <property type="entry name" value="NAD(P)-bd_dom_sf"/>
</dbReference>
<accession>A0ABS4S7Y6</accession>
<dbReference type="Gene3D" id="3.40.50.720">
    <property type="entry name" value="NAD(P)-binding Rossmann-like Domain"/>
    <property type="match status" value="1"/>
</dbReference>
<dbReference type="Gene3D" id="3.30.1780.10">
    <property type="entry name" value="ornithine cyclodeaminase, domain 1"/>
    <property type="match status" value="1"/>
</dbReference>
<dbReference type="InterPro" id="IPR003462">
    <property type="entry name" value="ODC_Mu_crystall"/>
</dbReference>
<dbReference type="PANTHER" id="PTHR13812">
    <property type="entry name" value="KETIMINE REDUCTASE MU-CRYSTALLIN"/>
    <property type="match status" value="1"/>
</dbReference>
<reference evidence="1 2" key="1">
    <citation type="submission" date="2021-03" db="EMBL/GenBank/DDBJ databases">
        <title>Genomic Encyclopedia of Type Strains, Phase IV (KMG-IV): sequencing the most valuable type-strain genomes for metagenomic binning, comparative biology and taxonomic classification.</title>
        <authorList>
            <person name="Goeker M."/>
        </authorList>
    </citation>
    <scope>NUCLEOTIDE SEQUENCE [LARGE SCALE GENOMIC DNA]</scope>
    <source>
        <strain evidence="1 2">DSM 25790</strain>
    </source>
</reference>
<gene>
    <name evidence="1" type="ORF">J2Z81_001560</name>
</gene>
<evidence type="ECO:0000313" key="2">
    <source>
        <dbReference type="Proteomes" id="UP001519294"/>
    </source>
</evidence>
<dbReference type="PIRSF" id="PIRSF001439">
    <property type="entry name" value="CryM"/>
    <property type="match status" value="1"/>
</dbReference>
<dbReference type="PANTHER" id="PTHR13812:SF19">
    <property type="entry name" value="KETIMINE REDUCTASE MU-CRYSTALLIN"/>
    <property type="match status" value="1"/>
</dbReference>
<keyword evidence="2" id="KW-1185">Reference proteome</keyword>
<dbReference type="EC" id="4.3.1.12" evidence="1"/>